<feature type="binding site" evidence="8">
    <location>
        <position position="133"/>
    </location>
    <ligand>
        <name>Mg(2+)</name>
        <dbReference type="ChEBI" id="CHEBI:18420"/>
    </ligand>
</feature>
<evidence type="ECO:0000256" key="10">
    <source>
        <dbReference type="SAM" id="SignalP"/>
    </source>
</evidence>
<dbReference type="RefSeq" id="WP_022209203.1">
    <property type="nucleotide sequence ID" value="NZ_CP012801.1"/>
</dbReference>
<dbReference type="Proteomes" id="UP000482653">
    <property type="component" value="Unassembled WGS sequence"/>
</dbReference>
<reference evidence="11 13" key="1">
    <citation type="journal article" date="2015" name="Science">
        <title>Genetic determinants of in vivo fitness and diet responsiveness in multiple human gut Bacteroides.</title>
        <authorList>
            <person name="Wu M."/>
            <person name="McNulty N.P."/>
            <person name="Rodionov D.A."/>
            <person name="Khoroshkin M.S."/>
            <person name="Griffin N.W."/>
            <person name="Cheng J."/>
            <person name="Latreille P."/>
            <person name="Kerstetter R.A."/>
            <person name="Terrapon N."/>
            <person name="Henrissat B."/>
            <person name="Osterman A.L."/>
            <person name="Gordon J.I."/>
        </authorList>
    </citation>
    <scope>NUCLEOTIDE SEQUENCE [LARGE SCALE GENOMIC DNA]</scope>
    <source>
        <strain evidence="11 13">WH2</strain>
    </source>
</reference>
<protein>
    <submittedName>
        <fullName evidence="11 12">Alkaline phosphatase</fullName>
        <ecNumber evidence="11">3.1.3.1</ecNumber>
    </submittedName>
</protein>
<evidence type="ECO:0000256" key="2">
    <source>
        <dbReference type="ARBA" id="ARBA00022553"/>
    </source>
</evidence>
<dbReference type="InterPro" id="IPR017850">
    <property type="entry name" value="Alkaline_phosphatase_core_sf"/>
</dbReference>
<evidence type="ECO:0000256" key="1">
    <source>
        <dbReference type="ARBA" id="ARBA00005984"/>
    </source>
</evidence>
<keyword evidence="4 11" id="KW-0378">Hydrolase</keyword>
<dbReference type="CDD" id="cd16012">
    <property type="entry name" value="ALP"/>
    <property type="match status" value="1"/>
</dbReference>
<dbReference type="PATRIC" id="fig|246787.4.peg.1886"/>
<feature type="binding site" evidence="8">
    <location>
        <position position="135"/>
    </location>
    <ligand>
        <name>Mg(2+)</name>
        <dbReference type="ChEBI" id="CHEBI:18420"/>
    </ligand>
</feature>
<evidence type="ECO:0000256" key="8">
    <source>
        <dbReference type="PIRSR" id="PIRSR601952-2"/>
    </source>
</evidence>
<proteinExistence type="inferred from homology"/>
<feature type="binding site" evidence="8">
    <location>
        <position position="313"/>
    </location>
    <ligand>
        <name>Zn(2+)</name>
        <dbReference type="ChEBI" id="CHEBI:29105"/>
        <label>2</label>
    </ligand>
</feature>
<dbReference type="Gene3D" id="1.10.60.40">
    <property type="match status" value="1"/>
</dbReference>
<feature type="binding site" evidence="8">
    <location>
        <position position="273"/>
    </location>
    <ligand>
        <name>Zn(2+)</name>
        <dbReference type="ChEBI" id="CHEBI:29105"/>
        <label>2</label>
    </ligand>
</feature>
<evidence type="ECO:0000256" key="4">
    <source>
        <dbReference type="ARBA" id="ARBA00022801"/>
    </source>
</evidence>
<feature type="chain" id="PRO_5035996849" evidence="10">
    <location>
        <begin position="21"/>
        <end position="473"/>
    </location>
</feature>
<evidence type="ECO:0000256" key="6">
    <source>
        <dbReference type="ARBA" id="ARBA00022842"/>
    </source>
</evidence>
<keyword evidence="2" id="KW-0597">Phosphoprotein</keyword>
<dbReference type="KEGG" id="bcel:BcellWH2_01830"/>
<dbReference type="InterPro" id="IPR018299">
    <property type="entry name" value="Alkaline_phosphatase_AS"/>
</dbReference>
<evidence type="ECO:0000256" key="9">
    <source>
        <dbReference type="RuleBase" id="RU003946"/>
    </source>
</evidence>
<organism evidence="11 13">
    <name type="scientific">Bacteroides cellulosilyticus</name>
    <dbReference type="NCBI Taxonomy" id="246787"/>
    <lineage>
        <taxon>Bacteria</taxon>
        <taxon>Pseudomonadati</taxon>
        <taxon>Bacteroidota</taxon>
        <taxon>Bacteroidia</taxon>
        <taxon>Bacteroidales</taxon>
        <taxon>Bacteroidaceae</taxon>
        <taxon>Bacteroides</taxon>
    </lineage>
</organism>
<dbReference type="Proteomes" id="UP000061809">
    <property type="component" value="Chromosome"/>
</dbReference>
<keyword evidence="5 8" id="KW-0862">Zinc</keyword>
<dbReference type="InterPro" id="IPR001952">
    <property type="entry name" value="Alkaline_phosphatase"/>
</dbReference>
<gene>
    <name evidence="11" type="primary">phoB_1</name>
    <name evidence="11" type="ORF">BcellWH2_01830</name>
    <name evidence="12" type="ORF">F2Y87_22700</name>
</gene>
<feature type="binding site" evidence="8">
    <location>
        <position position="32"/>
    </location>
    <ligand>
        <name>Zn(2+)</name>
        <dbReference type="ChEBI" id="CHEBI:29105"/>
        <label>2</label>
    </ligand>
</feature>
<feature type="binding site" evidence="8">
    <location>
        <position position="312"/>
    </location>
    <ligand>
        <name>Zn(2+)</name>
        <dbReference type="ChEBI" id="CHEBI:29105"/>
        <label>2</label>
    </ligand>
</feature>
<dbReference type="EC" id="3.1.3.1" evidence="11"/>
<keyword evidence="10" id="KW-0732">Signal</keyword>
<dbReference type="PRINTS" id="PR00113">
    <property type="entry name" value="ALKPHPHTASE"/>
</dbReference>
<feature type="binding site" evidence="8">
    <location>
        <position position="433"/>
    </location>
    <ligand>
        <name>Zn(2+)</name>
        <dbReference type="ChEBI" id="CHEBI:29105"/>
        <label>2</label>
    </ligand>
</feature>
<name>A0A0N7IF33_9BACE</name>
<dbReference type="EMBL" id="VVYX01000035">
    <property type="protein sequence ID" value="KAA5414798.1"/>
    <property type="molecule type" value="Genomic_DNA"/>
</dbReference>
<comment type="cofactor">
    <cofactor evidence="8">
        <name>Zn(2+)</name>
        <dbReference type="ChEBI" id="CHEBI:29105"/>
    </cofactor>
    <text evidence="8">Binds 2 Zn(2+) ions.</text>
</comment>
<dbReference type="SMART" id="SM00098">
    <property type="entry name" value="alkPPc"/>
    <property type="match status" value="1"/>
</dbReference>
<dbReference type="GO" id="GO:0004035">
    <property type="term" value="F:alkaline phosphatase activity"/>
    <property type="evidence" value="ECO:0007669"/>
    <property type="project" value="UniProtKB-EC"/>
</dbReference>
<evidence type="ECO:0000256" key="5">
    <source>
        <dbReference type="ARBA" id="ARBA00022833"/>
    </source>
</evidence>
<reference evidence="12 14" key="2">
    <citation type="journal article" date="2019" name="Nat. Med.">
        <title>A library of human gut bacterial isolates paired with longitudinal multiomics data enables mechanistic microbiome research.</title>
        <authorList>
            <person name="Poyet M."/>
            <person name="Groussin M."/>
            <person name="Gibbons S.M."/>
            <person name="Avila-Pacheco J."/>
            <person name="Jiang X."/>
            <person name="Kearney S.M."/>
            <person name="Perrotta A.R."/>
            <person name="Berdy B."/>
            <person name="Zhao S."/>
            <person name="Lieberman T.D."/>
            <person name="Swanson P.K."/>
            <person name="Smith M."/>
            <person name="Roesemann S."/>
            <person name="Alexander J.E."/>
            <person name="Rich S.A."/>
            <person name="Livny J."/>
            <person name="Vlamakis H."/>
            <person name="Clish C."/>
            <person name="Bullock K."/>
            <person name="Deik A."/>
            <person name="Scott J."/>
            <person name="Pierce K.A."/>
            <person name="Xavier R.J."/>
            <person name="Alm E.J."/>
        </authorList>
    </citation>
    <scope>NUCLEOTIDE SEQUENCE [LARGE SCALE GENOMIC DNA]</scope>
    <source>
        <strain evidence="12 14">BIOML-A8</strain>
    </source>
</reference>
<dbReference type="PROSITE" id="PS00123">
    <property type="entry name" value="ALKALINE_PHOSPHATASE"/>
    <property type="match status" value="1"/>
</dbReference>
<dbReference type="SUPFAM" id="SSF53649">
    <property type="entry name" value="Alkaline phosphatase-like"/>
    <property type="match status" value="1"/>
</dbReference>
<evidence type="ECO:0000256" key="3">
    <source>
        <dbReference type="ARBA" id="ARBA00022723"/>
    </source>
</evidence>
<comment type="cofactor">
    <cofactor evidence="8">
        <name>Mg(2+)</name>
        <dbReference type="ChEBI" id="CHEBI:18420"/>
    </cofactor>
    <text evidence="8">Binds 1 Mg(2+) ion.</text>
</comment>
<feature type="binding site" evidence="8">
    <location>
        <position position="264"/>
    </location>
    <ligand>
        <name>Mg(2+)</name>
        <dbReference type="ChEBI" id="CHEBI:18420"/>
    </ligand>
</feature>
<feature type="binding site" evidence="8">
    <location>
        <position position="32"/>
    </location>
    <ligand>
        <name>Mg(2+)</name>
        <dbReference type="ChEBI" id="CHEBI:18420"/>
    </ligand>
</feature>
<dbReference type="PANTHER" id="PTHR11596">
    <property type="entry name" value="ALKALINE PHOSPHATASE"/>
    <property type="match status" value="1"/>
</dbReference>
<feature type="active site" description="Phosphoserine intermediate" evidence="7">
    <location>
        <position position="81"/>
    </location>
</feature>
<keyword evidence="6 8" id="KW-0460">Magnesium</keyword>
<evidence type="ECO:0000313" key="13">
    <source>
        <dbReference type="Proteomes" id="UP000061809"/>
    </source>
</evidence>
<evidence type="ECO:0000313" key="14">
    <source>
        <dbReference type="Proteomes" id="UP000482653"/>
    </source>
</evidence>
<accession>A0A0N7IF33</accession>
<comment type="similarity">
    <text evidence="1 9">Belongs to the alkaline phosphatase family.</text>
</comment>
<feature type="binding site" evidence="8">
    <location>
        <position position="269"/>
    </location>
    <ligand>
        <name>Zn(2+)</name>
        <dbReference type="ChEBI" id="CHEBI:29105"/>
        <label>2</label>
    </ligand>
</feature>
<sequence>MKKLSSLLLLLALSICWSYAQQAKYVFYFIGDGMGVNQVQGTEIYRAELEGKMGITPLLFTQFPYSTVAITNSATNRVTDSAAAGTALATGRKTKNSAIGVLKDQETPINSVAVWAKNKGCRVGIATSVTVNHATPGAFYAHAAKRTLYHEIGKDLYKTGFDFYAGSDFRDATDKNNPTTDNLYEMAGKNGYTIARGYKDYLKQSKKADKMLLLQTEEASKREFVAIPYAIDRKKGEMTLQDITRSAINFLSKDLSKGFFLMVEGGKIDWACHSNDAATTFHEIIDFDNAIKIAYEFYSQHPDETLIVVTADHETGGFVLGTGTYDLNLQVLKNQKVSENGFTRIVNKMRAKTSNQVSWEAIREALKDNFGFWDKIELTAEQEARLKTVHEKSLMHQEMKLEKSEYAQDEPIASEAKRIINEIALVGWTSGGHSAGYVPVFAIGAGADLFQGRIDNTEIPIKIAQAAGYPIDF</sequence>
<evidence type="ECO:0000313" key="12">
    <source>
        <dbReference type="EMBL" id="KAA5414798.1"/>
    </source>
</evidence>
<feature type="signal peptide" evidence="10">
    <location>
        <begin position="1"/>
        <end position="20"/>
    </location>
</feature>
<dbReference type="PANTHER" id="PTHR11596:SF5">
    <property type="entry name" value="ALKALINE PHOSPHATASE"/>
    <property type="match status" value="1"/>
</dbReference>
<dbReference type="Pfam" id="PF00245">
    <property type="entry name" value="Alk_phosphatase"/>
    <property type="match status" value="1"/>
</dbReference>
<dbReference type="Gene3D" id="3.40.720.10">
    <property type="entry name" value="Alkaline Phosphatase, subunit A"/>
    <property type="match status" value="1"/>
</dbReference>
<keyword evidence="3 8" id="KW-0479">Metal-binding</keyword>
<dbReference type="GO" id="GO:0046872">
    <property type="term" value="F:metal ion binding"/>
    <property type="evidence" value="ECO:0007669"/>
    <property type="project" value="UniProtKB-KW"/>
</dbReference>
<evidence type="ECO:0000256" key="7">
    <source>
        <dbReference type="PIRSR" id="PIRSR601952-1"/>
    </source>
</evidence>
<dbReference type="EMBL" id="CP012801">
    <property type="protein sequence ID" value="ALJ59083.1"/>
    <property type="molecule type" value="Genomic_DNA"/>
</dbReference>
<dbReference type="AlphaFoldDB" id="A0A0N7IF33"/>
<evidence type="ECO:0000313" key="11">
    <source>
        <dbReference type="EMBL" id="ALJ59083.1"/>
    </source>
</evidence>